<dbReference type="InterPro" id="IPR036056">
    <property type="entry name" value="Fibrinogen-like_C"/>
</dbReference>
<dbReference type="PROSITE" id="PS00514">
    <property type="entry name" value="FIBRINOGEN_C_1"/>
    <property type="match status" value="1"/>
</dbReference>
<gene>
    <name evidence="4" type="ORF">CVLEPA_LOCUS19207</name>
</gene>
<dbReference type="CDD" id="cd00087">
    <property type="entry name" value="FReD"/>
    <property type="match status" value="1"/>
</dbReference>
<dbReference type="InterPro" id="IPR020837">
    <property type="entry name" value="Fibrinogen_CS"/>
</dbReference>
<reference evidence="4 5" key="1">
    <citation type="submission" date="2024-02" db="EMBL/GenBank/DDBJ databases">
        <authorList>
            <person name="Daric V."/>
            <person name="Darras S."/>
        </authorList>
    </citation>
    <scope>NUCLEOTIDE SEQUENCE [LARGE SCALE GENOMIC DNA]</scope>
</reference>
<dbReference type="InterPro" id="IPR050373">
    <property type="entry name" value="Fibrinogen_C-term_domain"/>
</dbReference>
<feature type="chain" id="PRO_5045162336" description="Fibrinogen C-terminal domain-containing protein" evidence="2">
    <location>
        <begin position="20"/>
        <end position="321"/>
    </location>
</feature>
<feature type="domain" description="Fibrinogen C-terminal" evidence="3">
    <location>
        <begin position="116"/>
        <end position="321"/>
    </location>
</feature>
<accession>A0ABP0G918</accession>
<evidence type="ECO:0000256" key="2">
    <source>
        <dbReference type="SAM" id="SignalP"/>
    </source>
</evidence>
<keyword evidence="5" id="KW-1185">Reference proteome</keyword>
<dbReference type="EMBL" id="CAWYQH010000103">
    <property type="protein sequence ID" value="CAK8687134.1"/>
    <property type="molecule type" value="Genomic_DNA"/>
</dbReference>
<evidence type="ECO:0000256" key="1">
    <source>
        <dbReference type="ARBA" id="ARBA00023157"/>
    </source>
</evidence>
<comment type="caution">
    <text evidence="4">The sequence shown here is derived from an EMBL/GenBank/DDBJ whole genome shotgun (WGS) entry which is preliminary data.</text>
</comment>
<keyword evidence="2" id="KW-0732">Signal</keyword>
<name>A0ABP0G918_CLALP</name>
<dbReference type="PROSITE" id="PS51406">
    <property type="entry name" value="FIBRINOGEN_C_2"/>
    <property type="match status" value="1"/>
</dbReference>
<dbReference type="PANTHER" id="PTHR19143:SF185">
    <property type="entry name" value="ANGIOPOIETIN-RELATED PROTEIN 5"/>
    <property type="match status" value="1"/>
</dbReference>
<dbReference type="SMART" id="SM00186">
    <property type="entry name" value="FBG"/>
    <property type="match status" value="1"/>
</dbReference>
<protein>
    <recommendedName>
        <fullName evidence="3">Fibrinogen C-terminal domain-containing protein</fullName>
    </recommendedName>
</protein>
<dbReference type="Gene3D" id="3.90.215.10">
    <property type="entry name" value="Gamma Fibrinogen, chain A, domain 1"/>
    <property type="match status" value="1"/>
</dbReference>
<dbReference type="InterPro" id="IPR014716">
    <property type="entry name" value="Fibrinogen_a/b/g_C_1"/>
</dbReference>
<proteinExistence type="predicted"/>
<dbReference type="PANTHER" id="PTHR19143">
    <property type="entry name" value="FIBRINOGEN/TENASCIN/ANGIOPOEITIN"/>
    <property type="match status" value="1"/>
</dbReference>
<dbReference type="Proteomes" id="UP001642483">
    <property type="component" value="Unassembled WGS sequence"/>
</dbReference>
<dbReference type="Pfam" id="PF00147">
    <property type="entry name" value="Fibrinogen_C"/>
    <property type="match status" value="1"/>
</dbReference>
<evidence type="ECO:0000259" key="3">
    <source>
        <dbReference type="PROSITE" id="PS51406"/>
    </source>
</evidence>
<feature type="signal peptide" evidence="2">
    <location>
        <begin position="1"/>
        <end position="19"/>
    </location>
</feature>
<evidence type="ECO:0000313" key="5">
    <source>
        <dbReference type="Proteomes" id="UP001642483"/>
    </source>
</evidence>
<organism evidence="4 5">
    <name type="scientific">Clavelina lepadiformis</name>
    <name type="common">Light-bulb sea squirt</name>
    <name type="synonym">Ascidia lepadiformis</name>
    <dbReference type="NCBI Taxonomy" id="159417"/>
    <lineage>
        <taxon>Eukaryota</taxon>
        <taxon>Metazoa</taxon>
        <taxon>Chordata</taxon>
        <taxon>Tunicata</taxon>
        <taxon>Ascidiacea</taxon>
        <taxon>Aplousobranchia</taxon>
        <taxon>Clavelinidae</taxon>
        <taxon>Clavelina</taxon>
    </lineage>
</organism>
<keyword evidence="1" id="KW-1015">Disulfide bond</keyword>
<evidence type="ECO:0000313" key="4">
    <source>
        <dbReference type="EMBL" id="CAK8687134.1"/>
    </source>
</evidence>
<dbReference type="SUPFAM" id="SSF56496">
    <property type="entry name" value="Fibrinogen C-terminal domain-like"/>
    <property type="match status" value="1"/>
</dbReference>
<dbReference type="InterPro" id="IPR002181">
    <property type="entry name" value="Fibrinogen_a/b/g_C_dom"/>
</dbReference>
<sequence>MRGLTLLLSLACYVIMVYSQQCRQVLTTVCDNDINNSTMETGDKNDVEGSRKSASIGVNQDQETILESGGVEEEMKKDSCLLEPLGAEIMTRLAKIEELILLHLDTTTATSSTVTTTTVPGITSCVTSQRNGPQSLTNGVEVYCENGWTLIQRRVDGSVNFQRGWNDYVNGFGQLNGEFWLGLDNIHEMTRGGGCRLKIALRDFKGYKRYARYSSFSVGSAQDFYPLHVSRYHGNAGNSLETFHNGSPFSTADRDNDSRDDLNCATHYGGSGGWWFGGCFYSALNGVWRRESTGFAQGIIWHAWKGYHTPLKKTKMKFRCN</sequence>